<dbReference type="EMBL" id="CP072788">
    <property type="protein sequence ID" value="QTR02847.1"/>
    <property type="molecule type" value="Genomic_DNA"/>
</dbReference>
<reference evidence="3" key="2">
    <citation type="submission" date="2021-04" db="EMBL/GenBank/DDBJ databases">
        <title>Saccharothrix algeriensis WGS.</title>
        <authorList>
            <person name="Stuskova K."/>
            <person name="Hakalova E."/>
            <person name="Tebbal A.B."/>
            <person name="Eichmeier A."/>
        </authorList>
    </citation>
    <scope>NUCLEOTIDE SEQUENCE</scope>
    <source>
        <strain evidence="3">NRRL B-24137</strain>
    </source>
</reference>
<dbReference type="PROSITE" id="PS51664">
    <property type="entry name" value="YCAO"/>
    <property type="match status" value="1"/>
</dbReference>
<dbReference type="Gene3D" id="3.40.50.720">
    <property type="entry name" value="NAD(P)-binding Rossmann-like Domain"/>
    <property type="match status" value="1"/>
</dbReference>
<dbReference type="AlphaFoldDB" id="A0A8T8HWQ8"/>
<feature type="domain" description="YcaO" evidence="1">
    <location>
        <begin position="404"/>
        <end position="711"/>
    </location>
</feature>
<accession>A0A8T8HWQ8</accession>
<evidence type="ECO:0000313" key="5">
    <source>
        <dbReference type="Proteomes" id="UP001195724"/>
    </source>
</evidence>
<protein>
    <submittedName>
        <fullName evidence="2">Bacteriocin biosynthesis cyclodehydratase domain-containing protein</fullName>
    </submittedName>
    <submittedName>
        <fullName evidence="3">TOMM leader peptide-binding protein</fullName>
    </submittedName>
</protein>
<dbReference type="EMBL" id="JAFBCL010000001">
    <property type="protein sequence ID" value="MBM7814556.1"/>
    <property type="molecule type" value="Genomic_DNA"/>
</dbReference>
<evidence type="ECO:0000313" key="2">
    <source>
        <dbReference type="EMBL" id="MBM7814556.1"/>
    </source>
</evidence>
<name>A0A8T8HWQ8_9PSEU</name>
<keyword evidence="5" id="KW-1185">Reference proteome</keyword>
<gene>
    <name evidence="3" type="ORF">J7S33_28150</name>
    <name evidence="2" type="ORF">JOE68_005421</name>
</gene>
<sequence>MPEEIRAVRPRLRQDAVFLRSDGGVYLRGGETAFFLRGRTAYRWVSTLCPYLDGGHTVAELCDGLGEAHRAAVVDVIGALLDRGFAVDARPAGEAGLDQAVLARFARQVAYLQHATSGDATGFAAVRAARVRVVGSGTWATAAAVALLRNGVGAVEVAGSGVDERALAAEVAAVAAGGVEATARVLPPGAAPARADVVVHFAEPGSLTGLPVSAADPTPLVPVVVRAGTAVLGPVAAGAEGPCWVCAQLRLASTSHPAEAADLWRELALGVPVRPGAPTSAVVADMLGTAAAFEAFRLLAGLPADTAGAVVQDLETLESTRQRVFPHPGCPRCGDAVRTVDAAEPAAAVDDEARYESLSALVGNRFGVFEWFTDDDLTQVPLKVAGLRAPSPNGLTAGTRELVAVDGTSVLLARIAVLEAAAVHYAGALPDRPDVLTGTADALAAAGHRVLRPSCLDTATGVSDDIDRWVRATSLKSGGTALVPLAAVYPMSAANAARVVEAVPVGAAAGPDADAVVARGLAGALAHRGLVATLRGRAAGLLDPEAEPAGDAVTALLKGFRHLGRAVRVLDLPAAAPAHAVVAHLAGPVEERPLWTIGYGWGRAAALEHALRDLLGTLQLHGDGRAADLGDGLAPDLDPRALVVGPAGARRPDADPAAALADPVGDALLVRTTTADLRAAGPLVSGVVLLSRPGDSERPPATVAVGTLHAD</sequence>
<organism evidence="3 4">
    <name type="scientific">Saccharothrix algeriensis</name>
    <dbReference type="NCBI Taxonomy" id="173560"/>
    <lineage>
        <taxon>Bacteria</taxon>
        <taxon>Bacillati</taxon>
        <taxon>Actinomycetota</taxon>
        <taxon>Actinomycetes</taxon>
        <taxon>Pseudonocardiales</taxon>
        <taxon>Pseudonocardiaceae</taxon>
        <taxon>Saccharothrix</taxon>
    </lineage>
</organism>
<evidence type="ECO:0000313" key="3">
    <source>
        <dbReference type="EMBL" id="QTR02847.1"/>
    </source>
</evidence>
<dbReference type="InterPro" id="IPR022291">
    <property type="entry name" value="Bacteriocin_synth_cyclodeHase"/>
</dbReference>
<dbReference type="Gene3D" id="3.90.930.60">
    <property type="match status" value="1"/>
</dbReference>
<reference evidence="2 5" key="1">
    <citation type="submission" date="2021-01" db="EMBL/GenBank/DDBJ databases">
        <title>Sequencing the genomes of 1000 actinobacteria strains.</title>
        <authorList>
            <person name="Klenk H.-P."/>
        </authorList>
    </citation>
    <scope>NUCLEOTIDE SEQUENCE [LARGE SCALE GENOMIC DNA]</scope>
    <source>
        <strain evidence="2 5">DSM 44581</strain>
    </source>
</reference>
<dbReference type="InterPro" id="IPR003776">
    <property type="entry name" value="YcaO-like_dom"/>
</dbReference>
<evidence type="ECO:0000259" key="1">
    <source>
        <dbReference type="PROSITE" id="PS51664"/>
    </source>
</evidence>
<proteinExistence type="predicted"/>
<dbReference type="RefSeq" id="WP_204845185.1">
    <property type="nucleotide sequence ID" value="NZ_JAFBCL010000001.1"/>
</dbReference>
<dbReference type="Proteomes" id="UP001195724">
    <property type="component" value="Unassembled WGS sequence"/>
</dbReference>
<dbReference type="NCBIfam" id="TIGR03882">
    <property type="entry name" value="cyclo_dehyd_2"/>
    <property type="match status" value="1"/>
</dbReference>
<evidence type="ECO:0000313" key="4">
    <source>
        <dbReference type="Proteomes" id="UP000671828"/>
    </source>
</evidence>
<dbReference type="Proteomes" id="UP000671828">
    <property type="component" value="Chromosome"/>
</dbReference>